<dbReference type="PROSITE" id="PS50088">
    <property type="entry name" value="ANK_REPEAT"/>
    <property type="match status" value="1"/>
</dbReference>
<dbReference type="InterPro" id="IPR044292">
    <property type="entry name" value="NPR"/>
</dbReference>
<keyword evidence="2" id="KW-0611">Plant defense</keyword>
<evidence type="ECO:0000313" key="9">
    <source>
        <dbReference type="Proteomes" id="UP001174677"/>
    </source>
</evidence>
<dbReference type="InterPro" id="IPR002110">
    <property type="entry name" value="Ankyrin_rpt"/>
</dbReference>
<protein>
    <recommendedName>
        <fullName evidence="10">BTB domain-containing protein</fullName>
    </recommendedName>
</protein>
<dbReference type="SMART" id="SM00225">
    <property type="entry name" value="BTB"/>
    <property type="match status" value="1"/>
</dbReference>
<dbReference type="EMBL" id="JARPOI010000130">
    <property type="protein sequence ID" value="KAJ9129528.1"/>
    <property type="molecule type" value="Genomic_DNA"/>
</dbReference>
<evidence type="ECO:0000256" key="3">
    <source>
        <dbReference type="ARBA" id="ARBA00044947"/>
    </source>
</evidence>
<accession>A0ABQ9KAX1</accession>
<evidence type="ECO:0000256" key="5">
    <source>
        <dbReference type="PROSITE-ProRule" id="PRU01391"/>
    </source>
</evidence>
<sequence>MDDVFYFPYDPSQPVNFSSSSSFISSSYEFNDSISQSMSISSSYASNRLTSQNISTFSGSEARPSQNTSTAFSCTSNRLISQNTSSPLVSEVSPSLELISLPQLSSNLEQPLIDYNAAEIVVEGIPVSINRGFLAEKRSFFHEIFERGKGYLENDGKPKYLLSDLLPFAKVGYEAFQFFLSCLYTGELHPPPLEGSTCVDKECGHDACGPAIDFTVHLMHASSIFNLPELVVHFQRRLVNFVDKAYVEDVIPILLAAFYCRSDELVNQCVDRIARSDLDNISIEKELPYELSKRIELSRKESMSDDEQVSEAVVRLHEKAIRRIHRALDWDDIELVKLLLWDSNVTLDDANSLHYAVAYCDSKIVRELLRLGYADVNHRNSQGYTPLHIAAMRREPSIIVSLLIKGASASDLTFDGRSALSICRRLTSIKNYNAETEQGQVTNKDRLCIDILEREMPRNPMVDDASITSQDAADDTFDLNL</sequence>
<keyword evidence="4" id="KW-0040">ANK repeat</keyword>
<dbReference type="InterPro" id="IPR021094">
    <property type="entry name" value="NPR1/NIM1-like_C"/>
</dbReference>
<dbReference type="InterPro" id="IPR000210">
    <property type="entry name" value="BTB/POZ_dom"/>
</dbReference>
<dbReference type="PANTHER" id="PTHR46475:SF2">
    <property type="entry name" value="REGULATORY PROTEIN NPR3"/>
    <property type="match status" value="1"/>
</dbReference>
<evidence type="ECO:0008006" key="10">
    <source>
        <dbReference type="Google" id="ProtNLM"/>
    </source>
</evidence>
<feature type="domain" description="BTB" evidence="6">
    <location>
        <begin position="116"/>
        <end position="192"/>
    </location>
</feature>
<comment type="pathway">
    <text evidence="1">Protein modification; protein ubiquitination.</text>
</comment>
<comment type="caution">
    <text evidence="8">The sequence shown here is derived from an EMBL/GenBank/DDBJ whole genome shotgun (WGS) entry which is preliminary data.</text>
</comment>
<dbReference type="SUPFAM" id="SSF48403">
    <property type="entry name" value="Ankyrin repeat"/>
    <property type="match status" value="1"/>
</dbReference>
<comment type="similarity">
    <text evidence="3">Belongs to the plant 'ANKYRIN-BTB/POZ' family. 'NPR1-like' subfamily.</text>
</comment>
<evidence type="ECO:0000259" key="6">
    <source>
        <dbReference type="PROSITE" id="PS50097"/>
    </source>
</evidence>
<comment type="caution">
    <text evidence="5">Lacks conserved residue(s) required for the propagation of feature annotation.</text>
</comment>
<gene>
    <name evidence="8" type="ORF">P3X46_033792</name>
</gene>
<dbReference type="InterPro" id="IPR057250">
    <property type="entry name" value="Znf_C2HC_NPR-type"/>
</dbReference>
<keyword evidence="9" id="KW-1185">Reference proteome</keyword>
<dbReference type="PANTHER" id="PTHR46475">
    <property type="entry name" value="REGULATORY PROTEIN NPR3"/>
    <property type="match status" value="1"/>
</dbReference>
<dbReference type="Pfam" id="PF12313">
    <property type="entry name" value="NPR1_like_C"/>
    <property type="match status" value="1"/>
</dbReference>
<organism evidence="8 9">
    <name type="scientific">Hevea brasiliensis</name>
    <name type="common">Para rubber tree</name>
    <name type="synonym">Siphonia brasiliensis</name>
    <dbReference type="NCBI Taxonomy" id="3981"/>
    <lineage>
        <taxon>Eukaryota</taxon>
        <taxon>Viridiplantae</taxon>
        <taxon>Streptophyta</taxon>
        <taxon>Embryophyta</taxon>
        <taxon>Tracheophyta</taxon>
        <taxon>Spermatophyta</taxon>
        <taxon>Magnoliopsida</taxon>
        <taxon>eudicotyledons</taxon>
        <taxon>Gunneridae</taxon>
        <taxon>Pentapetalae</taxon>
        <taxon>rosids</taxon>
        <taxon>fabids</taxon>
        <taxon>Malpighiales</taxon>
        <taxon>Euphorbiaceae</taxon>
        <taxon>Crotonoideae</taxon>
        <taxon>Micrandreae</taxon>
        <taxon>Hevea</taxon>
    </lineage>
</organism>
<dbReference type="Gene3D" id="3.30.710.10">
    <property type="entry name" value="Potassium Channel Kv1.1, Chain A"/>
    <property type="match status" value="1"/>
</dbReference>
<evidence type="ECO:0000256" key="1">
    <source>
        <dbReference type="ARBA" id="ARBA00004906"/>
    </source>
</evidence>
<dbReference type="PROSITE" id="PS52046">
    <property type="entry name" value="ZF_C2HC_NPR"/>
    <property type="match status" value="1"/>
</dbReference>
<keyword evidence="5" id="KW-0863">Zinc-finger</keyword>
<dbReference type="PROSITE" id="PS50297">
    <property type="entry name" value="ANK_REP_REGION"/>
    <property type="match status" value="1"/>
</dbReference>
<evidence type="ECO:0000313" key="8">
    <source>
        <dbReference type="EMBL" id="KAJ9129528.1"/>
    </source>
</evidence>
<proteinExistence type="inferred from homology"/>
<dbReference type="Pfam" id="PF12796">
    <property type="entry name" value="Ank_2"/>
    <property type="match status" value="1"/>
</dbReference>
<evidence type="ECO:0000256" key="4">
    <source>
        <dbReference type="PROSITE-ProRule" id="PRU00023"/>
    </source>
</evidence>
<feature type="domain" description="C2HC NPR-type" evidence="7">
    <location>
        <begin position="195"/>
        <end position="209"/>
    </location>
</feature>
<dbReference type="Gene3D" id="1.25.40.20">
    <property type="entry name" value="Ankyrin repeat-containing domain"/>
    <property type="match status" value="1"/>
</dbReference>
<reference evidence="8 9" key="1">
    <citation type="journal article" date="2023" name="Plant Biotechnol. J.">
        <title>Chromosome-level wild Hevea brasiliensis genome provides new tools for genomic-assisted breeding and valuable loci to elevate rubber yield.</title>
        <authorList>
            <person name="Cheng H."/>
            <person name="Song X."/>
            <person name="Hu Y."/>
            <person name="Wu T."/>
            <person name="Yang Q."/>
            <person name="An Z."/>
            <person name="Feng S."/>
            <person name="Deng Z."/>
            <person name="Wu W."/>
            <person name="Zeng X."/>
            <person name="Tu M."/>
            <person name="Wang X."/>
            <person name="Huang H."/>
        </authorList>
    </citation>
    <scope>NUCLEOTIDE SEQUENCE [LARGE SCALE GENOMIC DNA]</scope>
    <source>
        <strain evidence="8">MT/VB/25A 57/8</strain>
    </source>
</reference>
<evidence type="ECO:0000256" key="2">
    <source>
        <dbReference type="ARBA" id="ARBA00022821"/>
    </source>
</evidence>
<dbReference type="SUPFAM" id="SSF54695">
    <property type="entry name" value="POZ domain"/>
    <property type="match status" value="1"/>
</dbReference>
<name>A0ABQ9KAX1_HEVBR</name>
<keyword evidence="5" id="KW-0862">Zinc</keyword>
<dbReference type="InterPro" id="IPR011333">
    <property type="entry name" value="SKP1/BTB/POZ_sf"/>
</dbReference>
<dbReference type="Proteomes" id="UP001174677">
    <property type="component" value="Unassembled WGS sequence"/>
</dbReference>
<dbReference type="PROSITE" id="PS50097">
    <property type="entry name" value="BTB"/>
    <property type="match status" value="1"/>
</dbReference>
<evidence type="ECO:0000259" key="7">
    <source>
        <dbReference type="PROSITE" id="PS52046"/>
    </source>
</evidence>
<feature type="repeat" description="ANK" evidence="4">
    <location>
        <begin position="382"/>
        <end position="414"/>
    </location>
</feature>
<keyword evidence="5" id="KW-0479">Metal-binding</keyword>
<dbReference type="SMART" id="SM00248">
    <property type="entry name" value="ANK"/>
    <property type="match status" value="3"/>
</dbReference>
<dbReference type="InterPro" id="IPR036770">
    <property type="entry name" value="Ankyrin_rpt-contain_sf"/>
</dbReference>